<keyword evidence="1" id="KW-0732">Signal</keyword>
<feature type="chain" id="PRO_5040853563" description="HEAT repeat domain-containing protein" evidence="1">
    <location>
        <begin position="20"/>
        <end position="640"/>
    </location>
</feature>
<evidence type="ECO:0000313" key="2">
    <source>
        <dbReference type="EMBL" id="MCG2432118.1"/>
    </source>
</evidence>
<feature type="signal peptide" evidence="1">
    <location>
        <begin position="1"/>
        <end position="19"/>
    </location>
</feature>
<dbReference type="SUPFAM" id="SSF48371">
    <property type="entry name" value="ARM repeat"/>
    <property type="match status" value="1"/>
</dbReference>
<evidence type="ECO:0008006" key="4">
    <source>
        <dbReference type="Google" id="ProtNLM"/>
    </source>
</evidence>
<accession>A0A9X1U6Z0</accession>
<dbReference type="Proteomes" id="UP001139462">
    <property type="component" value="Unassembled WGS sequence"/>
</dbReference>
<dbReference type="Gene3D" id="1.25.10.10">
    <property type="entry name" value="Leucine-rich Repeat Variant"/>
    <property type="match status" value="1"/>
</dbReference>
<organism evidence="2 3">
    <name type="scientific">Aequorivita xiaoshiensis</name>
    <dbReference type="NCBI Taxonomy" id="2874476"/>
    <lineage>
        <taxon>Bacteria</taxon>
        <taxon>Pseudomonadati</taxon>
        <taxon>Bacteroidota</taxon>
        <taxon>Flavobacteriia</taxon>
        <taxon>Flavobacteriales</taxon>
        <taxon>Flavobacteriaceae</taxon>
        <taxon>Aequorivita</taxon>
    </lineage>
</organism>
<reference evidence="2" key="1">
    <citation type="submission" date="2021-09" db="EMBL/GenBank/DDBJ databases">
        <title>Genome of Aequorivita sp. strain F64183.</title>
        <authorList>
            <person name="Wang Y."/>
        </authorList>
    </citation>
    <scope>NUCLEOTIDE SEQUENCE</scope>
    <source>
        <strain evidence="2">F64183</strain>
    </source>
</reference>
<sequence length="640" mass="74507">MKKLLFIFFLIFIHLTAKADSWKDPSWKVMIAESDAIALVEYVSNGDFRAQAKILTIYKGKVNSDIIWISGFSNRYGPIDKMKIGDKFIVFLNKNKPSKRNLEYWEEQIKEDKELIPYVNALKNNNAYYVWTPTSGDLKVKSKKVQYDLIQTTFYDNQKFYSLKEFEEFLNSFNSKKKSFHHYLLSELSDNLSNDKTSQVLMMLYLTSYKKYNSIYEDIYKTNLDNSLYALAKLLGNIKGNSSRDLLVKLLDNKNSIVQGEAVRQLSSEGSDFIGPILLSKLSKAGEDGIYPQNLMDPVQNSVDGGKIEIIKTLGELEYKPAIPKLLPLLNTDNEYLFMTTFNVLNKLGTKDYIPYLNSHLEKGTNDLIYEICDLITENDLTECIPSLMSYISNHDKTIHPSKEFTISWCCGLSNFDNQEVREFLISDFKKVMEMKRGENIDNKKDWLQEYISSFNQLKMIEVKSLIYDAMFEYYGFNSKFRKNNLLFDKKQNVENEFRKQISLLEKEPDIERIEFLLQIDSKTDAIIDYSLNVIINSNKNEWKEIEPTFNSVRDKLIEQGYNKDNIRLTTGYIVQNLGGSEPLEFKDGLMTEFLKYISTNPDKDDMIFLQKLSEFEYAKTDFEKRKLNKAIESCKSNLN</sequence>
<evidence type="ECO:0000313" key="3">
    <source>
        <dbReference type="Proteomes" id="UP001139462"/>
    </source>
</evidence>
<dbReference type="AlphaFoldDB" id="A0A9X1U6Z0"/>
<dbReference type="EMBL" id="JAIRBB010000021">
    <property type="protein sequence ID" value="MCG2432118.1"/>
    <property type="molecule type" value="Genomic_DNA"/>
</dbReference>
<dbReference type="InterPro" id="IPR011989">
    <property type="entry name" value="ARM-like"/>
</dbReference>
<gene>
    <name evidence="2" type="ORF">K8344_13405</name>
</gene>
<protein>
    <recommendedName>
        <fullName evidence="4">HEAT repeat domain-containing protein</fullName>
    </recommendedName>
</protein>
<keyword evidence="3" id="KW-1185">Reference proteome</keyword>
<comment type="caution">
    <text evidence="2">The sequence shown here is derived from an EMBL/GenBank/DDBJ whole genome shotgun (WGS) entry which is preliminary data.</text>
</comment>
<dbReference type="InterPro" id="IPR016024">
    <property type="entry name" value="ARM-type_fold"/>
</dbReference>
<proteinExistence type="predicted"/>
<evidence type="ECO:0000256" key="1">
    <source>
        <dbReference type="SAM" id="SignalP"/>
    </source>
</evidence>
<name>A0A9X1U6Z0_9FLAO</name>
<dbReference type="RefSeq" id="WP_237609186.1">
    <property type="nucleotide sequence ID" value="NZ_JAIRBB010000021.1"/>
</dbReference>